<keyword evidence="2" id="KW-1185">Reference proteome</keyword>
<dbReference type="EMBL" id="JBHUNP010000001">
    <property type="protein sequence ID" value="MFD2649367.1"/>
    <property type="molecule type" value="Genomic_DNA"/>
</dbReference>
<protein>
    <recommendedName>
        <fullName evidence="3">KTSC domain-containing protein</fullName>
    </recommendedName>
</protein>
<comment type="caution">
    <text evidence="1">The sequence shown here is derived from an EMBL/GenBank/DDBJ whole genome shotgun (WGS) entry which is preliminary data.</text>
</comment>
<dbReference type="Proteomes" id="UP001597521">
    <property type="component" value="Unassembled WGS sequence"/>
</dbReference>
<accession>A0ABW5QNM3</accession>
<dbReference type="RefSeq" id="WP_386834891.1">
    <property type="nucleotide sequence ID" value="NZ_JBHUNP010000001.1"/>
</dbReference>
<reference evidence="2" key="1">
    <citation type="journal article" date="2019" name="Int. J. Syst. Evol. Microbiol.">
        <title>The Global Catalogue of Microorganisms (GCM) 10K type strain sequencing project: providing services to taxonomists for standard genome sequencing and annotation.</title>
        <authorList>
            <consortium name="The Broad Institute Genomics Platform"/>
            <consortium name="The Broad Institute Genome Sequencing Center for Infectious Disease"/>
            <person name="Wu L."/>
            <person name="Ma J."/>
        </authorList>
    </citation>
    <scope>NUCLEOTIDE SEQUENCE [LARGE SCALE GENOMIC DNA]</scope>
    <source>
        <strain evidence="2">CCM 7427</strain>
    </source>
</reference>
<evidence type="ECO:0000313" key="1">
    <source>
        <dbReference type="EMBL" id="MFD2649367.1"/>
    </source>
</evidence>
<name>A0ABW5QNM3_9HYPH</name>
<sequence>MSSRFTDLFVSRQHQFSLGVDTRTGAQYLSTPITQDGLHHLAEYEAYFRIGPDEFARFRDEPASAAEFVETCRRNGHRDRLIG</sequence>
<evidence type="ECO:0008006" key="3">
    <source>
        <dbReference type="Google" id="ProtNLM"/>
    </source>
</evidence>
<organism evidence="1 2">
    <name type="scientific">Devosia albogilva</name>
    <dbReference type="NCBI Taxonomy" id="429726"/>
    <lineage>
        <taxon>Bacteria</taxon>
        <taxon>Pseudomonadati</taxon>
        <taxon>Pseudomonadota</taxon>
        <taxon>Alphaproteobacteria</taxon>
        <taxon>Hyphomicrobiales</taxon>
        <taxon>Devosiaceae</taxon>
        <taxon>Devosia</taxon>
    </lineage>
</organism>
<gene>
    <name evidence="1" type="ORF">ACFSX5_16395</name>
</gene>
<proteinExistence type="predicted"/>
<evidence type="ECO:0000313" key="2">
    <source>
        <dbReference type="Proteomes" id="UP001597521"/>
    </source>
</evidence>